<gene>
    <name evidence="4 7" type="primary">rpoL</name>
    <name evidence="4" type="synonym">rpo11</name>
    <name evidence="7" type="ORF">JLLPAJDC_00001</name>
</gene>
<dbReference type="EC" id="2.7.7.6" evidence="4"/>
<evidence type="ECO:0000256" key="4">
    <source>
        <dbReference type="HAMAP-Rule" id="MF_00261"/>
    </source>
</evidence>
<dbReference type="HAMAP" id="MF_00261">
    <property type="entry name" value="RNApol_arch_Rpo11"/>
    <property type="match status" value="1"/>
</dbReference>
<dbReference type="CDD" id="cd06927">
    <property type="entry name" value="RNAP_L"/>
    <property type="match status" value="1"/>
</dbReference>
<dbReference type="GO" id="GO:0046983">
    <property type="term" value="F:protein dimerization activity"/>
    <property type="evidence" value="ECO:0007669"/>
    <property type="project" value="InterPro"/>
</dbReference>
<dbReference type="AlphaFoldDB" id="A0A7G9YXF7"/>
<keyword evidence="4 7" id="KW-0548">Nucleotidyltransferase</keyword>
<dbReference type="InterPro" id="IPR022905">
    <property type="entry name" value="Rpo11-like"/>
</dbReference>
<comment type="subunit">
    <text evidence="4">Part of the RNA polymerase complex.</text>
</comment>
<reference evidence="7" key="1">
    <citation type="submission" date="2020-06" db="EMBL/GenBank/DDBJ databases">
        <title>Unique genomic features of the anaerobic methanotrophic archaea.</title>
        <authorList>
            <person name="Chadwick G.L."/>
            <person name="Skennerton C.T."/>
            <person name="Laso-Perez R."/>
            <person name="Leu A.O."/>
            <person name="Speth D.R."/>
            <person name="Yu H."/>
            <person name="Morgan-Lang C."/>
            <person name="Hatzenpichler R."/>
            <person name="Goudeau D."/>
            <person name="Malmstrom R."/>
            <person name="Brazelton W.J."/>
            <person name="Woyke T."/>
            <person name="Hallam S.J."/>
            <person name="Tyson G.W."/>
            <person name="Wegener G."/>
            <person name="Boetius A."/>
            <person name="Orphan V."/>
        </authorList>
    </citation>
    <scope>NUCLEOTIDE SEQUENCE</scope>
</reference>
<comment type="similarity">
    <text evidence="4">Belongs to the archaeal Rpo11/eukaryotic RPB11/RPC19 RNA polymerase subunit family.</text>
</comment>
<dbReference type="GO" id="GO:0005737">
    <property type="term" value="C:cytoplasm"/>
    <property type="evidence" value="ECO:0007669"/>
    <property type="project" value="UniProtKB-SubCell"/>
</dbReference>
<dbReference type="InterPro" id="IPR009025">
    <property type="entry name" value="RBP11-like_dimer"/>
</dbReference>
<keyword evidence="4 7" id="KW-0808">Transferase</keyword>
<sequence length="98" mass="11048">MDKGKENKRLKILEKKKKEVKIEIEGEDHTLLAPLSSKLLENEKVDIATYSIKYTLMSNPVLYVKMREGDPIEAVKSAAASLASEFEEFSSKYKAAIV</sequence>
<name>A0A7G9YXF7_9EURY</name>
<dbReference type="EMBL" id="MT631519">
    <property type="protein sequence ID" value="QNO52691.1"/>
    <property type="molecule type" value="Genomic_DNA"/>
</dbReference>
<keyword evidence="3 4" id="KW-0804">Transcription</keyword>
<protein>
    <recommendedName>
        <fullName evidence="4">DNA-directed RNA polymerase subunit Rpo11</fullName>
        <ecNumber evidence="4">2.7.7.6</ecNumber>
    </recommendedName>
    <alternativeName>
        <fullName evidence="4">DNA-directed RNA polymerase subunit L</fullName>
    </alternativeName>
</protein>
<proteinExistence type="inferred from homology"/>
<evidence type="ECO:0000256" key="3">
    <source>
        <dbReference type="ARBA" id="ARBA00023163"/>
    </source>
</evidence>
<comment type="catalytic activity">
    <reaction evidence="4">
        <text>RNA(n) + a ribonucleoside 5'-triphosphate = RNA(n+1) + diphosphate</text>
        <dbReference type="Rhea" id="RHEA:21248"/>
        <dbReference type="Rhea" id="RHEA-COMP:14527"/>
        <dbReference type="Rhea" id="RHEA-COMP:17342"/>
        <dbReference type="ChEBI" id="CHEBI:33019"/>
        <dbReference type="ChEBI" id="CHEBI:61557"/>
        <dbReference type="ChEBI" id="CHEBI:140395"/>
        <dbReference type="EC" id="2.7.7.6"/>
    </reaction>
</comment>
<accession>A0A7G9YXF7</accession>
<evidence type="ECO:0000256" key="5">
    <source>
        <dbReference type="SAM" id="Coils"/>
    </source>
</evidence>
<keyword evidence="2 4" id="KW-0963">Cytoplasm</keyword>
<feature type="coiled-coil region" evidence="5">
    <location>
        <begin position="3"/>
        <end position="30"/>
    </location>
</feature>
<keyword evidence="1 4" id="KW-0240">DNA-directed RNA polymerase</keyword>
<comment type="function">
    <text evidence="4">DNA-dependent RNA polymerase (RNAP) catalyzes the transcription of DNA into RNA using the four ribonucleoside triphosphates as substrates.</text>
</comment>
<organism evidence="7">
    <name type="scientific">Candidatus Methanophagaceae archaeon ANME-1 ERB6</name>
    <dbReference type="NCBI Taxonomy" id="2759912"/>
    <lineage>
        <taxon>Archaea</taxon>
        <taxon>Methanobacteriati</taxon>
        <taxon>Methanobacteriota</taxon>
        <taxon>Stenosarchaea group</taxon>
        <taxon>Methanomicrobia</taxon>
        <taxon>Candidatus Methanophagales</taxon>
        <taxon>Candidatus Methanophagaceae</taxon>
    </lineage>
</organism>
<dbReference type="GO" id="GO:0000428">
    <property type="term" value="C:DNA-directed RNA polymerase complex"/>
    <property type="evidence" value="ECO:0007669"/>
    <property type="project" value="UniProtKB-KW"/>
</dbReference>
<evidence type="ECO:0000256" key="1">
    <source>
        <dbReference type="ARBA" id="ARBA00022478"/>
    </source>
</evidence>
<comment type="subcellular location">
    <subcellularLocation>
        <location evidence="4">Cytoplasm</location>
    </subcellularLocation>
</comment>
<evidence type="ECO:0000256" key="2">
    <source>
        <dbReference type="ARBA" id="ARBA00022490"/>
    </source>
</evidence>
<dbReference type="InterPro" id="IPR036603">
    <property type="entry name" value="RBP11-like"/>
</dbReference>
<dbReference type="Gene3D" id="3.30.1360.10">
    <property type="entry name" value="RNA polymerase, RBP11-like subunit"/>
    <property type="match status" value="1"/>
</dbReference>
<feature type="domain" description="DNA-directed RNA polymerase RBP11-like dimerisation" evidence="6">
    <location>
        <begin position="20"/>
        <end position="91"/>
    </location>
</feature>
<evidence type="ECO:0000259" key="6">
    <source>
        <dbReference type="Pfam" id="PF13656"/>
    </source>
</evidence>
<evidence type="ECO:0000313" key="7">
    <source>
        <dbReference type="EMBL" id="QNO52691.1"/>
    </source>
</evidence>
<dbReference type="GO" id="GO:0003899">
    <property type="term" value="F:DNA-directed RNA polymerase activity"/>
    <property type="evidence" value="ECO:0007669"/>
    <property type="project" value="UniProtKB-UniRule"/>
</dbReference>
<keyword evidence="5" id="KW-0175">Coiled coil</keyword>
<dbReference type="Pfam" id="PF13656">
    <property type="entry name" value="RNA_pol_L_2"/>
    <property type="match status" value="1"/>
</dbReference>
<dbReference type="SUPFAM" id="SSF55257">
    <property type="entry name" value="RBP11-like subunits of RNA polymerase"/>
    <property type="match status" value="1"/>
</dbReference>
<dbReference type="GO" id="GO:0006351">
    <property type="term" value="P:DNA-templated transcription"/>
    <property type="evidence" value="ECO:0007669"/>
    <property type="project" value="UniProtKB-UniRule"/>
</dbReference>